<dbReference type="PANTHER" id="PTHR10219">
    <property type="entry name" value="GLYCOLIPID TRANSFER PROTEIN-RELATED"/>
    <property type="match status" value="1"/>
</dbReference>
<sequence>MASAPITHSHIDTNTSTSSEIPTTHHTHQFDLKRVRDAFVNCIQPDNRLFLNEYIRAYEELCIFVCSLGPVFEWAIKDLNNKLIILKEYQHIDPINYESIQSMIDYEVKIERIKTRETTIHTKSGKILPNGCRTLLRLHRALAFISSFLSEMRTASDDASSASIAWNAYSSTLGNFHSWPVRQTIHAAIRLTVPNRHILINKLLNKRSYEEIDSLAFEIVQSCNKIESITQELYEKYHLTRLP</sequence>
<dbReference type="SUPFAM" id="SSF110004">
    <property type="entry name" value="Glycolipid transfer protein, GLTP"/>
    <property type="match status" value="1"/>
</dbReference>
<dbReference type="Proteomes" id="UP000663836">
    <property type="component" value="Unassembled WGS sequence"/>
</dbReference>
<dbReference type="EMBL" id="CAJNOT010000334">
    <property type="protein sequence ID" value="CAF0944457.1"/>
    <property type="molecule type" value="Genomic_DNA"/>
</dbReference>
<dbReference type="EMBL" id="CAJOBD010000074">
    <property type="protein sequence ID" value="CAF3564439.1"/>
    <property type="molecule type" value="Genomic_DNA"/>
</dbReference>
<dbReference type="EMBL" id="CAJOBE010000970">
    <property type="protein sequence ID" value="CAF3703291.1"/>
    <property type="molecule type" value="Genomic_DNA"/>
</dbReference>
<dbReference type="AlphaFoldDB" id="A0A815LBB9"/>
<gene>
    <name evidence="7" type="ORF">FNK824_LOCUS9310</name>
    <name evidence="6" type="ORF">JBS370_LOCUS2001</name>
    <name evidence="5" type="ORF">JXQ802_LOCUS35083</name>
    <name evidence="4" type="ORF">SEV965_LOCUS20961</name>
    <name evidence="3" type="ORF">ZHD862_LOCUS9658</name>
</gene>
<evidence type="ECO:0000313" key="3">
    <source>
        <dbReference type="EMBL" id="CAF0944457.1"/>
    </source>
</evidence>
<keyword evidence="8" id="KW-1185">Reference proteome</keyword>
<feature type="compositionally biased region" description="Polar residues" evidence="1">
    <location>
        <begin position="12"/>
        <end position="23"/>
    </location>
</feature>
<protein>
    <recommendedName>
        <fullName evidence="2">Glycolipid transfer protein domain-containing protein</fullName>
    </recommendedName>
</protein>
<dbReference type="GO" id="GO:0005829">
    <property type="term" value="C:cytosol"/>
    <property type="evidence" value="ECO:0007669"/>
    <property type="project" value="TreeGrafter"/>
</dbReference>
<dbReference type="GO" id="GO:0016020">
    <property type="term" value="C:membrane"/>
    <property type="evidence" value="ECO:0007669"/>
    <property type="project" value="TreeGrafter"/>
</dbReference>
<dbReference type="EMBL" id="CAJNOU010001395">
    <property type="protein sequence ID" value="CAF1197664.1"/>
    <property type="molecule type" value="Genomic_DNA"/>
</dbReference>
<feature type="region of interest" description="Disordered" evidence="1">
    <location>
        <begin position="1"/>
        <end position="23"/>
    </location>
</feature>
<dbReference type="GO" id="GO:1902387">
    <property type="term" value="F:ceramide 1-phosphate binding"/>
    <property type="evidence" value="ECO:0007669"/>
    <property type="project" value="TreeGrafter"/>
</dbReference>
<proteinExistence type="predicted"/>
<feature type="domain" description="Glycolipid transfer protein" evidence="2">
    <location>
        <begin position="51"/>
        <end position="203"/>
    </location>
</feature>
<evidence type="ECO:0000313" key="4">
    <source>
        <dbReference type="EMBL" id="CAF1197664.1"/>
    </source>
</evidence>
<name>A0A815LBB9_9BILA</name>
<dbReference type="Proteomes" id="UP000663889">
    <property type="component" value="Unassembled WGS sequence"/>
</dbReference>
<dbReference type="Proteomes" id="UP000663874">
    <property type="component" value="Unassembled WGS sequence"/>
</dbReference>
<evidence type="ECO:0000313" key="7">
    <source>
        <dbReference type="EMBL" id="CAF3703291.1"/>
    </source>
</evidence>
<evidence type="ECO:0000313" key="8">
    <source>
        <dbReference type="Proteomes" id="UP000663870"/>
    </source>
</evidence>
<dbReference type="InterPro" id="IPR014830">
    <property type="entry name" value="Glycolipid_transfer_prot_dom"/>
</dbReference>
<reference evidence="5" key="1">
    <citation type="submission" date="2021-02" db="EMBL/GenBank/DDBJ databases">
        <authorList>
            <person name="Nowell W R."/>
        </authorList>
    </citation>
    <scope>NUCLEOTIDE SEQUENCE</scope>
</reference>
<dbReference type="PANTHER" id="PTHR10219:SF43">
    <property type="entry name" value="GLYCOLIPID TRANSFER PROTEIN DOMAIN-CONTAINING PROTEIN"/>
    <property type="match status" value="1"/>
</dbReference>
<dbReference type="EMBL" id="CAJNOL010001709">
    <property type="protein sequence ID" value="CAF1407670.1"/>
    <property type="molecule type" value="Genomic_DNA"/>
</dbReference>
<dbReference type="InterPro" id="IPR036497">
    <property type="entry name" value="GLTP_sf"/>
</dbReference>
<dbReference type="Gene3D" id="1.10.3520.10">
    <property type="entry name" value="Glycolipid transfer protein"/>
    <property type="match status" value="1"/>
</dbReference>
<evidence type="ECO:0000313" key="6">
    <source>
        <dbReference type="EMBL" id="CAF3564439.1"/>
    </source>
</evidence>
<evidence type="ECO:0000256" key="1">
    <source>
        <dbReference type="SAM" id="MobiDB-lite"/>
    </source>
</evidence>
<accession>A0A815LBB9</accession>
<comment type="caution">
    <text evidence="5">The sequence shown here is derived from an EMBL/GenBank/DDBJ whole genome shotgun (WGS) entry which is preliminary data.</text>
</comment>
<organism evidence="5 8">
    <name type="scientific">Rotaria sordida</name>
    <dbReference type="NCBI Taxonomy" id="392033"/>
    <lineage>
        <taxon>Eukaryota</taxon>
        <taxon>Metazoa</taxon>
        <taxon>Spiralia</taxon>
        <taxon>Gnathifera</taxon>
        <taxon>Rotifera</taxon>
        <taxon>Eurotatoria</taxon>
        <taxon>Bdelloidea</taxon>
        <taxon>Philodinida</taxon>
        <taxon>Philodinidae</taxon>
        <taxon>Rotaria</taxon>
    </lineage>
</organism>
<evidence type="ECO:0000259" key="2">
    <source>
        <dbReference type="Pfam" id="PF08718"/>
    </source>
</evidence>
<dbReference type="Proteomes" id="UP000663870">
    <property type="component" value="Unassembled WGS sequence"/>
</dbReference>
<dbReference type="Proteomes" id="UP000663864">
    <property type="component" value="Unassembled WGS sequence"/>
</dbReference>
<evidence type="ECO:0000313" key="5">
    <source>
        <dbReference type="EMBL" id="CAF1407670.1"/>
    </source>
</evidence>
<dbReference type="GO" id="GO:1902388">
    <property type="term" value="F:ceramide 1-phosphate transfer activity"/>
    <property type="evidence" value="ECO:0007669"/>
    <property type="project" value="TreeGrafter"/>
</dbReference>
<dbReference type="Pfam" id="PF08718">
    <property type="entry name" value="GLTP"/>
    <property type="match status" value="1"/>
</dbReference>